<evidence type="ECO:0000256" key="2">
    <source>
        <dbReference type="ARBA" id="ARBA00015652"/>
    </source>
</evidence>
<name>A0A2C9LGI1_BIOGL</name>
<evidence type="ECO:0000256" key="4">
    <source>
        <dbReference type="ARBA" id="ARBA00022794"/>
    </source>
</evidence>
<dbReference type="InterPro" id="IPR029248">
    <property type="entry name" value="TMEM107"/>
</dbReference>
<gene>
    <name evidence="8" type="primary">106053542</name>
</gene>
<dbReference type="GO" id="GO:1904491">
    <property type="term" value="P:protein localization to ciliary transition zone"/>
    <property type="evidence" value="ECO:0007669"/>
    <property type="project" value="TreeGrafter"/>
</dbReference>
<proteinExistence type="predicted"/>
<dbReference type="Pfam" id="PF14995">
    <property type="entry name" value="TMEM107"/>
    <property type="match status" value="1"/>
</dbReference>
<dbReference type="Proteomes" id="UP000076420">
    <property type="component" value="Unassembled WGS sequence"/>
</dbReference>
<dbReference type="OrthoDB" id="2114471at2759"/>
<dbReference type="STRING" id="6526.A0A2C9LGI1"/>
<dbReference type="GO" id="GO:0016020">
    <property type="term" value="C:membrane"/>
    <property type="evidence" value="ECO:0007669"/>
    <property type="project" value="UniProtKB-SubCell"/>
</dbReference>
<feature type="transmembrane region" description="Helical" evidence="7">
    <location>
        <begin position="107"/>
        <end position="134"/>
    </location>
</feature>
<reference evidence="8" key="1">
    <citation type="submission" date="2020-05" db="UniProtKB">
        <authorList>
            <consortium name="EnsemblMetazoa"/>
        </authorList>
    </citation>
    <scope>IDENTIFICATION</scope>
    <source>
        <strain evidence="8">BB02</strain>
    </source>
</reference>
<dbReference type="EnsemblMetazoa" id="BGLB030745-RB">
    <property type="protein sequence ID" value="BGLB030745-PB"/>
    <property type="gene ID" value="BGLB030745"/>
</dbReference>
<comment type="subcellular location">
    <subcellularLocation>
        <location evidence="1">Membrane</location>
        <topology evidence="1">Multi-pass membrane protein</topology>
    </subcellularLocation>
</comment>
<dbReference type="RefSeq" id="XP_013064566.2">
    <property type="nucleotide sequence ID" value="XM_013209112.2"/>
</dbReference>
<dbReference type="VEuPathDB" id="VectorBase:BGLB030745"/>
<dbReference type="KEGG" id="bgt:106053542"/>
<feature type="transmembrane region" description="Helical" evidence="7">
    <location>
        <begin position="7"/>
        <end position="27"/>
    </location>
</feature>
<evidence type="ECO:0000313" key="9">
    <source>
        <dbReference type="Proteomes" id="UP000076420"/>
    </source>
</evidence>
<evidence type="ECO:0000256" key="6">
    <source>
        <dbReference type="ARBA" id="ARBA00023136"/>
    </source>
</evidence>
<keyword evidence="4" id="KW-0970">Cilium biogenesis/degradation</keyword>
<keyword evidence="6 7" id="KW-0472">Membrane</keyword>
<dbReference type="PANTHER" id="PTHR34341">
    <property type="entry name" value="TRANSMEMBRANE PROTEIN 107"/>
    <property type="match status" value="1"/>
</dbReference>
<evidence type="ECO:0000256" key="1">
    <source>
        <dbReference type="ARBA" id="ARBA00004141"/>
    </source>
</evidence>
<evidence type="ECO:0000256" key="5">
    <source>
        <dbReference type="ARBA" id="ARBA00022989"/>
    </source>
</evidence>
<dbReference type="EnsemblMetazoa" id="BGLB030745-RA">
    <property type="protein sequence ID" value="BGLB030745-PA"/>
    <property type="gene ID" value="BGLB030745"/>
</dbReference>
<evidence type="ECO:0000256" key="3">
    <source>
        <dbReference type="ARBA" id="ARBA00022692"/>
    </source>
</evidence>
<feature type="transmembrane region" description="Helical" evidence="7">
    <location>
        <begin position="82"/>
        <end position="101"/>
    </location>
</feature>
<evidence type="ECO:0000313" key="8">
    <source>
        <dbReference type="EnsemblMetazoa" id="BGLB030745-PA"/>
    </source>
</evidence>
<keyword evidence="5 7" id="KW-1133">Transmembrane helix</keyword>
<dbReference type="VEuPathDB" id="VectorBase:BGLAX_049004"/>
<sequence length="138" mass="15607">MQGTGLVPARFLTLIAHLVLVIVVFWTRDENVKMCLPEDYTSSDFNDKDIEMIVALSITLGLFAVEFIGFMGGVTMFMPFQALLSTAAHSGAAIALAYFLFDQWPCHWYWYIFGFCSAFPACMEIIYIIGILCFRKGY</sequence>
<dbReference type="GO" id="GO:0036038">
    <property type="term" value="C:MKS complex"/>
    <property type="evidence" value="ECO:0007669"/>
    <property type="project" value="TreeGrafter"/>
</dbReference>
<accession>A0A2C9LGI1</accession>
<organism evidence="8 9">
    <name type="scientific">Biomphalaria glabrata</name>
    <name type="common">Bloodfluke planorb</name>
    <name type="synonym">Freshwater snail</name>
    <dbReference type="NCBI Taxonomy" id="6526"/>
    <lineage>
        <taxon>Eukaryota</taxon>
        <taxon>Metazoa</taxon>
        <taxon>Spiralia</taxon>
        <taxon>Lophotrochozoa</taxon>
        <taxon>Mollusca</taxon>
        <taxon>Gastropoda</taxon>
        <taxon>Heterobranchia</taxon>
        <taxon>Euthyneura</taxon>
        <taxon>Panpulmonata</taxon>
        <taxon>Hygrophila</taxon>
        <taxon>Lymnaeoidea</taxon>
        <taxon>Planorbidae</taxon>
        <taxon>Biomphalaria</taxon>
    </lineage>
</organism>
<dbReference type="PANTHER" id="PTHR34341:SF1">
    <property type="entry name" value="TRANSMEMBRANE PROTEIN 107"/>
    <property type="match status" value="1"/>
</dbReference>
<protein>
    <recommendedName>
        <fullName evidence="2">Transmembrane protein 107</fullName>
    </recommendedName>
</protein>
<dbReference type="AlphaFoldDB" id="A0A2C9LGI1"/>
<evidence type="ECO:0000256" key="7">
    <source>
        <dbReference type="SAM" id="Phobius"/>
    </source>
</evidence>
<keyword evidence="3 7" id="KW-0812">Transmembrane</keyword>
<dbReference type="RefSeq" id="XP_013064568.2">
    <property type="nucleotide sequence ID" value="XM_013209114.2"/>
</dbReference>
<dbReference type="GO" id="GO:1905515">
    <property type="term" value="P:non-motile cilium assembly"/>
    <property type="evidence" value="ECO:0007669"/>
    <property type="project" value="TreeGrafter"/>
</dbReference>
<feature type="transmembrane region" description="Helical" evidence="7">
    <location>
        <begin position="52"/>
        <end position="70"/>
    </location>
</feature>